<dbReference type="Proteomes" id="UP000293846">
    <property type="component" value="Unassembled WGS sequence"/>
</dbReference>
<dbReference type="InterPro" id="IPR050807">
    <property type="entry name" value="TransReg_Diox_bact_type"/>
</dbReference>
<accession>A0A4R1AVW5</accession>
<dbReference type="Pfam" id="PF01381">
    <property type="entry name" value="HTH_3"/>
    <property type="match status" value="1"/>
</dbReference>
<evidence type="ECO:0000313" key="3">
    <source>
        <dbReference type="EMBL" id="TCJ01659.1"/>
    </source>
</evidence>
<sequence length="190" mass="21341">MTKGPDEQKQVVLQVGAVLKKLRKEKNWSLEDLSELSGVSKLTLGNIERGETNPTIGMLWKISKTLSIPLMSLFSNKENTVNLSRAGKGLRITGNEKSWAIEPIFQNSTNETEMYRAYLQPNSSYYPEKHHQNTTEIATVMTGTLSIQVNNESYKLNQFDSISFGADGEHSYTNDSNELVVLHIILKYGV</sequence>
<protein>
    <submittedName>
        <fullName evidence="3">Helix-turn-helix domain-containing protein</fullName>
    </submittedName>
</protein>
<dbReference type="SUPFAM" id="SSF51182">
    <property type="entry name" value="RmlC-like cupins"/>
    <property type="match status" value="1"/>
</dbReference>
<dbReference type="Gene3D" id="1.10.260.40">
    <property type="entry name" value="lambda repressor-like DNA-binding domains"/>
    <property type="match status" value="1"/>
</dbReference>
<dbReference type="SMART" id="SM00530">
    <property type="entry name" value="HTH_XRE"/>
    <property type="match status" value="1"/>
</dbReference>
<dbReference type="Pfam" id="PF07883">
    <property type="entry name" value="Cupin_2"/>
    <property type="match status" value="1"/>
</dbReference>
<dbReference type="EMBL" id="SJTH01000054">
    <property type="protein sequence ID" value="TCJ01659.1"/>
    <property type="molecule type" value="Genomic_DNA"/>
</dbReference>
<feature type="domain" description="HTH cro/C1-type" evidence="2">
    <location>
        <begin position="19"/>
        <end position="73"/>
    </location>
</feature>
<dbReference type="STRING" id="1742358.GCA_001439605_02311"/>
<proteinExistence type="predicted"/>
<dbReference type="GO" id="GO:0003700">
    <property type="term" value="F:DNA-binding transcription factor activity"/>
    <property type="evidence" value="ECO:0007669"/>
    <property type="project" value="TreeGrafter"/>
</dbReference>
<name>A0A4R1AVW5_9BACI</name>
<evidence type="ECO:0000256" key="1">
    <source>
        <dbReference type="ARBA" id="ARBA00023125"/>
    </source>
</evidence>
<evidence type="ECO:0000259" key="2">
    <source>
        <dbReference type="PROSITE" id="PS50943"/>
    </source>
</evidence>
<dbReference type="CDD" id="cd00093">
    <property type="entry name" value="HTH_XRE"/>
    <property type="match status" value="1"/>
</dbReference>
<dbReference type="Gene3D" id="2.60.120.10">
    <property type="entry name" value="Jelly Rolls"/>
    <property type="match status" value="1"/>
</dbReference>
<dbReference type="InterPro" id="IPR010982">
    <property type="entry name" value="Lambda_DNA-bd_dom_sf"/>
</dbReference>
<dbReference type="GO" id="GO:0003677">
    <property type="term" value="F:DNA binding"/>
    <property type="evidence" value="ECO:0007669"/>
    <property type="project" value="UniProtKB-KW"/>
</dbReference>
<dbReference type="PANTHER" id="PTHR46797">
    <property type="entry name" value="HTH-TYPE TRANSCRIPTIONAL REGULATOR"/>
    <property type="match status" value="1"/>
</dbReference>
<dbReference type="SUPFAM" id="SSF47413">
    <property type="entry name" value="lambda repressor-like DNA-binding domains"/>
    <property type="match status" value="1"/>
</dbReference>
<dbReference type="GO" id="GO:0005829">
    <property type="term" value="C:cytosol"/>
    <property type="evidence" value="ECO:0007669"/>
    <property type="project" value="TreeGrafter"/>
</dbReference>
<dbReference type="PROSITE" id="PS50943">
    <property type="entry name" value="HTH_CROC1"/>
    <property type="match status" value="1"/>
</dbReference>
<evidence type="ECO:0000313" key="4">
    <source>
        <dbReference type="Proteomes" id="UP000293846"/>
    </source>
</evidence>
<dbReference type="RefSeq" id="WP_131238400.1">
    <property type="nucleotide sequence ID" value="NZ_CP183326.1"/>
</dbReference>
<dbReference type="CDD" id="cd02209">
    <property type="entry name" value="cupin_XRE_C"/>
    <property type="match status" value="1"/>
</dbReference>
<dbReference type="InterPro" id="IPR011051">
    <property type="entry name" value="RmlC_Cupin_sf"/>
</dbReference>
<dbReference type="InterPro" id="IPR014710">
    <property type="entry name" value="RmlC-like_jellyroll"/>
</dbReference>
<keyword evidence="1" id="KW-0238">DNA-binding</keyword>
<gene>
    <name evidence="3" type="ORF">E0Y62_22970</name>
</gene>
<dbReference type="InterPro" id="IPR013096">
    <property type="entry name" value="Cupin_2"/>
</dbReference>
<dbReference type="OrthoDB" id="9781521at2"/>
<organism evidence="3 4">
    <name type="scientific">Cytobacillus praedii</name>
    <dbReference type="NCBI Taxonomy" id="1742358"/>
    <lineage>
        <taxon>Bacteria</taxon>
        <taxon>Bacillati</taxon>
        <taxon>Bacillota</taxon>
        <taxon>Bacilli</taxon>
        <taxon>Bacillales</taxon>
        <taxon>Bacillaceae</taxon>
        <taxon>Cytobacillus</taxon>
    </lineage>
</organism>
<dbReference type="AlphaFoldDB" id="A0A4R1AVW5"/>
<reference evidence="3 4" key="1">
    <citation type="submission" date="2019-03" db="EMBL/GenBank/DDBJ databases">
        <authorList>
            <person name="Jensen L."/>
            <person name="Storgaard J."/>
            <person name="Sulaj E."/>
            <person name="Schramm A."/>
            <person name="Marshall I.P.G."/>
        </authorList>
    </citation>
    <scope>NUCLEOTIDE SEQUENCE [LARGE SCALE GENOMIC DNA]</scope>
    <source>
        <strain evidence="3 4">2017H2G3</strain>
    </source>
</reference>
<keyword evidence="4" id="KW-1185">Reference proteome</keyword>
<comment type="caution">
    <text evidence="3">The sequence shown here is derived from an EMBL/GenBank/DDBJ whole genome shotgun (WGS) entry which is preliminary data.</text>
</comment>
<dbReference type="PANTHER" id="PTHR46797:SF24">
    <property type="entry name" value="DNA-BINDING PHAGE PROTEIN"/>
    <property type="match status" value="1"/>
</dbReference>
<dbReference type="InterPro" id="IPR001387">
    <property type="entry name" value="Cro/C1-type_HTH"/>
</dbReference>